<dbReference type="PROSITE" id="PS50146">
    <property type="entry name" value="DAGK"/>
    <property type="match status" value="1"/>
</dbReference>
<reference evidence="6 7" key="1">
    <citation type="submission" date="2019-08" db="EMBL/GenBank/DDBJ databases">
        <authorList>
            <person name="Dhanesh K."/>
            <person name="Kumar G."/>
            <person name="Sasikala C."/>
            <person name="Venkata Ramana C."/>
        </authorList>
    </citation>
    <scope>NUCLEOTIDE SEQUENCE [LARGE SCALE GENOMIC DNA]</scope>
    <source>
        <strain evidence="6 7">JC645</strain>
    </source>
</reference>
<dbReference type="RefSeq" id="WP_150079185.1">
    <property type="nucleotide sequence ID" value="NZ_VWOX01000019.1"/>
</dbReference>
<protein>
    <submittedName>
        <fullName evidence="6">Diacylglycerol kinase family lipid kinase</fullName>
    </submittedName>
</protein>
<accession>A0A5M6CYA8</accession>
<dbReference type="InterPro" id="IPR045540">
    <property type="entry name" value="YegS/DAGK_C"/>
</dbReference>
<dbReference type="InterPro" id="IPR016064">
    <property type="entry name" value="NAD/diacylglycerol_kinase_sf"/>
</dbReference>
<dbReference type="Gene3D" id="2.60.200.40">
    <property type="match status" value="1"/>
</dbReference>
<dbReference type="GO" id="GO:0005524">
    <property type="term" value="F:ATP binding"/>
    <property type="evidence" value="ECO:0007669"/>
    <property type="project" value="UniProtKB-KW"/>
</dbReference>
<dbReference type="NCBIfam" id="TIGR00147">
    <property type="entry name" value="YegS/Rv2252/BmrU family lipid kinase"/>
    <property type="match status" value="1"/>
</dbReference>
<organism evidence="6 7">
    <name type="scientific">Roseiconus nitratireducens</name>
    <dbReference type="NCBI Taxonomy" id="2605748"/>
    <lineage>
        <taxon>Bacteria</taxon>
        <taxon>Pseudomonadati</taxon>
        <taxon>Planctomycetota</taxon>
        <taxon>Planctomycetia</taxon>
        <taxon>Pirellulales</taxon>
        <taxon>Pirellulaceae</taxon>
        <taxon>Roseiconus</taxon>
    </lineage>
</organism>
<evidence type="ECO:0000313" key="7">
    <source>
        <dbReference type="Proteomes" id="UP000324479"/>
    </source>
</evidence>
<dbReference type="Pfam" id="PF00781">
    <property type="entry name" value="DAGK_cat"/>
    <property type="match status" value="1"/>
</dbReference>
<dbReference type="InterPro" id="IPR001206">
    <property type="entry name" value="Diacylglycerol_kinase_cat_dom"/>
</dbReference>
<evidence type="ECO:0000256" key="2">
    <source>
        <dbReference type="ARBA" id="ARBA00022741"/>
    </source>
</evidence>
<dbReference type="GO" id="GO:0008654">
    <property type="term" value="P:phospholipid biosynthetic process"/>
    <property type="evidence" value="ECO:0007669"/>
    <property type="project" value="InterPro"/>
</dbReference>
<dbReference type="AlphaFoldDB" id="A0A5M6CYA8"/>
<dbReference type="SUPFAM" id="SSF111331">
    <property type="entry name" value="NAD kinase/diacylglycerol kinase-like"/>
    <property type="match status" value="1"/>
</dbReference>
<keyword evidence="3 6" id="KW-0418">Kinase</keyword>
<gene>
    <name evidence="6" type="ORF">FYK55_24030</name>
</gene>
<dbReference type="PANTHER" id="PTHR12358">
    <property type="entry name" value="SPHINGOSINE KINASE"/>
    <property type="match status" value="1"/>
</dbReference>
<dbReference type="PANTHER" id="PTHR12358:SF54">
    <property type="entry name" value="SPHINGOSINE KINASE RELATED PROTEIN"/>
    <property type="match status" value="1"/>
</dbReference>
<name>A0A5M6CYA8_9BACT</name>
<feature type="domain" description="DAGKc" evidence="5">
    <location>
        <begin position="13"/>
        <end position="142"/>
    </location>
</feature>
<proteinExistence type="predicted"/>
<keyword evidence="2" id="KW-0547">Nucleotide-binding</keyword>
<dbReference type="InterPro" id="IPR005218">
    <property type="entry name" value="Diacylglycerol/lipid_kinase"/>
</dbReference>
<dbReference type="InterPro" id="IPR050187">
    <property type="entry name" value="Lipid_Phosphate_FormReg"/>
</dbReference>
<comment type="caution">
    <text evidence="6">The sequence shown here is derived from an EMBL/GenBank/DDBJ whole genome shotgun (WGS) entry which is preliminary data.</text>
</comment>
<keyword evidence="1" id="KW-0808">Transferase</keyword>
<evidence type="ECO:0000256" key="1">
    <source>
        <dbReference type="ARBA" id="ARBA00022679"/>
    </source>
</evidence>
<dbReference type="SMART" id="SM00046">
    <property type="entry name" value="DAGKc"/>
    <property type="match status" value="1"/>
</dbReference>
<keyword evidence="7" id="KW-1185">Reference proteome</keyword>
<dbReference type="Pfam" id="PF19279">
    <property type="entry name" value="YegS_C"/>
    <property type="match status" value="1"/>
</dbReference>
<keyword evidence="4" id="KW-0067">ATP-binding</keyword>
<dbReference type="InterPro" id="IPR017438">
    <property type="entry name" value="ATP-NAD_kinase_N"/>
</dbReference>
<dbReference type="GO" id="GO:0016301">
    <property type="term" value="F:kinase activity"/>
    <property type="evidence" value="ECO:0007669"/>
    <property type="project" value="UniProtKB-KW"/>
</dbReference>
<sequence length="331" mass="35724">MDDQTSPHSRAKHSPRKIACLANPTASSWLQAREQIHALARQVDASVIRLEPGSDWFDRACELEVDRLVLCGGDGTVSGVVNELHERSSLDRFDFAVLPMGTGNDFSRSIGFCNLPLDQAWERIVHDASIPVDVIQIDDGRPRLLVNAATAGFGGLVTNDLSSEEKESWGAMAYWMAAFSRLASLQEYELHLRFNGDRLDVRSYGLAIASGKYAGGGFPITPNSLVNDGMLDVTVVPVMPMTEIIAAGMNSVMGQLGETESVMTFQASTIEVIATPQLPYSLDGESTESIDAKFSVIPGAIRMVTEPSAIAVADPRRNAASAAGHFERKAV</sequence>
<evidence type="ECO:0000259" key="5">
    <source>
        <dbReference type="PROSITE" id="PS50146"/>
    </source>
</evidence>
<evidence type="ECO:0000313" key="6">
    <source>
        <dbReference type="EMBL" id="KAA5539410.1"/>
    </source>
</evidence>
<evidence type="ECO:0000256" key="4">
    <source>
        <dbReference type="ARBA" id="ARBA00022840"/>
    </source>
</evidence>
<evidence type="ECO:0000256" key="3">
    <source>
        <dbReference type="ARBA" id="ARBA00022777"/>
    </source>
</evidence>
<dbReference type="Proteomes" id="UP000324479">
    <property type="component" value="Unassembled WGS sequence"/>
</dbReference>
<dbReference type="EMBL" id="VWOX01000019">
    <property type="protein sequence ID" value="KAA5539410.1"/>
    <property type="molecule type" value="Genomic_DNA"/>
</dbReference>
<dbReference type="Gene3D" id="3.40.50.10330">
    <property type="entry name" value="Probable inorganic polyphosphate/atp-NAD kinase, domain 1"/>
    <property type="match status" value="1"/>
</dbReference>